<evidence type="ECO:0000313" key="2">
    <source>
        <dbReference type="Proteomes" id="UP000053958"/>
    </source>
</evidence>
<evidence type="ECO:0000313" key="1">
    <source>
        <dbReference type="EMBL" id="KKA20856.1"/>
    </source>
</evidence>
<comment type="caution">
    <text evidence="1">The sequence shown here is derived from an EMBL/GenBank/DDBJ whole genome shotgun (WGS) entry which is preliminary data.</text>
</comment>
<protein>
    <submittedName>
        <fullName evidence="1">Uncharacterized protein</fullName>
    </submittedName>
</protein>
<gene>
    <name evidence="1" type="ORF">T310_5139</name>
</gene>
<dbReference type="GeneID" id="25317484"/>
<sequence length="118" mass="14133">MELKALEQLTRERCSSAPKLLKYKQDRQDRDMSVPGGYIVYILMDRLPGVRLNDFWARDATERQEIRDAFKVAYDYIIDFKWSRKPKVHDQWRNSIWLAWNLAQSGAVDRENISLWKL</sequence>
<dbReference type="AlphaFoldDB" id="A0A0F4YSM8"/>
<dbReference type="Proteomes" id="UP000053958">
    <property type="component" value="Unassembled WGS sequence"/>
</dbReference>
<reference evidence="1 2" key="1">
    <citation type="submission" date="2015-04" db="EMBL/GenBank/DDBJ databases">
        <authorList>
            <person name="Heijne W.H."/>
            <person name="Fedorova N.D."/>
            <person name="Nierman W.C."/>
            <person name="Vollebregt A.W."/>
            <person name="Zhao Z."/>
            <person name="Wu L."/>
            <person name="Kumar M."/>
            <person name="Stam H."/>
            <person name="van den Berg M.A."/>
            <person name="Pel H.J."/>
        </authorList>
    </citation>
    <scope>NUCLEOTIDE SEQUENCE [LARGE SCALE GENOMIC DNA]</scope>
    <source>
        <strain evidence="1 2">CBS 393.64</strain>
    </source>
</reference>
<keyword evidence="2" id="KW-1185">Reference proteome</keyword>
<dbReference type="EMBL" id="LASV01000225">
    <property type="protein sequence ID" value="KKA20856.1"/>
    <property type="molecule type" value="Genomic_DNA"/>
</dbReference>
<proteinExistence type="predicted"/>
<organism evidence="1 2">
    <name type="scientific">Rasamsonia emersonii (strain ATCC 16479 / CBS 393.64 / IMI 116815)</name>
    <dbReference type="NCBI Taxonomy" id="1408163"/>
    <lineage>
        <taxon>Eukaryota</taxon>
        <taxon>Fungi</taxon>
        <taxon>Dikarya</taxon>
        <taxon>Ascomycota</taxon>
        <taxon>Pezizomycotina</taxon>
        <taxon>Eurotiomycetes</taxon>
        <taxon>Eurotiomycetidae</taxon>
        <taxon>Eurotiales</taxon>
        <taxon>Trichocomaceae</taxon>
        <taxon>Rasamsonia</taxon>
    </lineage>
</organism>
<dbReference type="OrthoDB" id="4221661at2759"/>
<name>A0A0F4YSM8_RASE3</name>
<accession>A0A0F4YSM8</accession>
<dbReference type="RefSeq" id="XP_013327468.1">
    <property type="nucleotide sequence ID" value="XM_013472014.1"/>
</dbReference>